<name>A0ABY6JJ32_9ENTR</name>
<gene>
    <name evidence="1" type="ORF">KFZ77_02690</name>
</gene>
<organism evidence="1 2">
    <name type="scientific">Siccibacter colletis</name>
    <dbReference type="NCBI Taxonomy" id="1505757"/>
    <lineage>
        <taxon>Bacteria</taxon>
        <taxon>Pseudomonadati</taxon>
        <taxon>Pseudomonadota</taxon>
        <taxon>Gammaproteobacteria</taxon>
        <taxon>Enterobacterales</taxon>
        <taxon>Enterobacteriaceae</taxon>
        <taxon>Siccibacter</taxon>
    </lineage>
</organism>
<reference evidence="1 2" key="1">
    <citation type="submission" date="2021-05" db="EMBL/GenBank/DDBJ databases">
        <title>Isolation, identification, and the growth promoting effects of Pantoea dispersa strain YSD J2 from the aboveground leaves of Cyperus esculentus L.Var. Sativus.</title>
        <authorList>
            <person name="Wang S."/>
            <person name="Tang X.M."/>
            <person name="Huang Y.N."/>
        </authorList>
    </citation>
    <scope>NUCLEOTIDE SEQUENCE [LARGE SCALE GENOMIC DNA]</scope>
    <source>
        <strain evidence="2">YSD YN2</strain>
    </source>
</reference>
<evidence type="ECO:0000313" key="2">
    <source>
        <dbReference type="Proteomes" id="UP001156318"/>
    </source>
</evidence>
<keyword evidence="2" id="KW-1185">Reference proteome</keyword>
<sequence length="113" mass="12572">MAIEGVAATVPLSAGERAAGLNQLAALRARHWGDSGWDEVARFLNEMRDRRDPGYHDNCRALAAIFYFAKLPTARHSAAPDAFTRQEQRALIAAMNHFRAVVSLFPRRLTLPN</sequence>
<dbReference type="RefSeq" id="WP_031518930.1">
    <property type="nucleotide sequence ID" value="NZ_CP074352.1"/>
</dbReference>
<accession>A0ABY6JJ32</accession>
<dbReference type="Pfam" id="PF17282">
    <property type="entry name" value="DUF5347"/>
    <property type="match status" value="1"/>
</dbReference>
<dbReference type="EMBL" id="CP074352">
    <property type="protein sequence ID" value="UYU32446.1"/>
    <property type="molecule type" value="Genomic_DNA"/>
</dbReference>
<proteinExistence type="predicted"/>
<dbReference type="InterPro" id="IPR035232">
    <property type="entry name" value="DUF5347"/>
</dbReference>
<dbReference type="Proteomes" id="UP001156318">
    <property type="component" value="Chromosome"/>
</dbReference>
<protein>
    <submittedName>
        <fullName evidence="1">DUF5347 domain-containing protein</fullName>
    </submittedName>
</protein>
<evidence type="ECO:0000313" key="1">
    <source>
        <dbReference type="EMBL" id="UYU32446.1"/>
    </source>
</evidence>